<dbReference type="GO" id="GO:0043022">
    <property type="term" value="F:ribosome binding"/>
    <property type="evidence" value="ECO:0007669"/>
    <property type="project" value="TreeGrafter"/>
</dbReference>
<dbReference type="HAMAP" id="MF_00900">
    <property type="entry name" value="GTPase_HflX"/>
    <property type="match status" value="1"/>
</dbReference>
<dbReference type="InterPro" id="IPR027417">
    <property type="entry name" value="P-loop_NTPase"/>
</dbReference>
<dbReference type="InterPro" id="IPR032305">
    <property type="entry name" value="GTP-bd_M"/>
</dbReference>
<dbReference type="PIRSF" id="PIRSF006809">
    <property type="entry name" value="GTP-binding_hflX_prd"/>
    <property type="match status" value="1"/>
</dbReference>
<organism evidence="11 12">
    <name type="scientific">Thermogutta terrifontis</name>
    <dbReference type="NCBI Taxonomy" id="1331910"/>
    <lineage>
        <taxon>Bacteria</taxon>
        <taxon>Pseudomonadati</taxon>
        <taxon>Planctomycetota</taxon>
        <taxon>Planctomycetia</taxon>
        <taxon>Pirellulales</taxon>
        <taxon>Thermoguttaceae</taxon>
        <taxon>Thermogutta</taxon>
    </lineage>
</organism>
<dbReference type="SUPFAM" id="SSF52540">
    <property type="entry name" value="P-loop containing nucleoside triphosphate hydrolases"/>
    <property type="match status" value="1"/>
</dbReference>
<dbReference type="PANTHER" id="PTHR10229">
    <property type="entry name" value="GTP-BINDING PROTEIN HFLX"/>
    <property type="match status" value="1"/>
</dbReference>
<dbReference type="FunFam" id="3.40.50.11060:FF:000001">
    <property type="entry name" value="GTPase HflX"/>
    <property type="match status" value="1"/>
</dbReference>
<dbReference type="InterPro" id="IPR016496">
    <property type="entry name" value="GTPase_HflX"/>
</dbReference>
<keyword evidence="5 6" id="KW-0342">GTP-binding</keyword>
<keyword evidence="12" id="KW-1185">Reference proteome</keyword>
<dbReference type="InterPro" id="IPR006073">
    <property type="entry name" value="GTP-bd"/>
</dbReference>
<protein>
    <recommendedName>
        <fullName evidence="6">GTPase HflX</fullName>
    </recommendedName>
    <alternativeName>
        <fullName evidence="6">GTP-binding protein HflX</fullName>
    </alternativeName>
</protein>
<keyword evidence="1 6" id="KW-0963">Cytoplasm</keyword>
<gene>
    <name evidence="6" type="primary">hflX</name>
    <name evidence="11" type="ORF">THTE_3563</name>
</gene>
<reference evidence="11 12" key="1">
    <citation type="journal article" name="Front. Microbiol.">
        <title>Sugar Metabolism of the First Thermophilic Planctomycete Thermogutta terrifontis: Comparative Genomic and Transcriptomic Approaches.</title>
        <authorList>
            <person name="Elcheninov A.G."/>
            <person name="Menzel P."/>
            <person name="Gudbergsdottir S.R."/>
            <person name="Slesarev A.I."/>
            <person name="Kadnikov V.V."/>
            <person name="Krogh A."/>
            <person name="Bonch-Osmolovskaya E.A."/>
            <person name="Peng X."/>
            <person name="Kublanov I.V."/>
        </authorList>
    </citation>
    <scope>NUCLEOTIDE SEQUENCE [LARGE SCALE GENOMIC DNA]</scope>
    <source>
        <strain evidence="11 12">R1</strain>
    </source>
</reference>
<keyword evidence="2 8" id="KW-0479">Metal-binding</keyword>
<dbReference type="Pfam" id="PF01926">
    <property type="entry name" value="MMR_HSR1"/>
    <property type="match status" value="1"/>
</dbReference>
<comment type="subcellular location">
    <subcellularLocation>
        <location evidence="6">Cytoplasm</location>
    </subcellularLocation>
    <text evidence="6">May associate with membranes.</text>
</comment>
<comment type="subunit">
    <text evidence="6">Monomer. Associates with the 50S ribosomal subunit.</text>
</comment>
<feature type="binding site" evidence="7">
    <location>
        <begin position="349"/>
        <end position="351"/>
    </location>
    <ligand>
        <name>GTP</name>
        <dbReference type="ChEBI" id="CHEBI:37565"/>
    </ligand>
</feature>
<comment type="similarity">
    <text evidence="6">Belongs to the TRAFAC class OBG-HflX-like GTPase superfamily. HflX GTPase family.</text>
</comment>
<dbReference type="Gene3D" id="3.40.50.11060">
    <property type="entry name" value="GTPase HflX, N-terminal domain"/>
    <property type="match status" value="1"/>
</dbReference>
<name>A0A286RJM8_9BACT</name>
<dbReference type="CDD" id="cd01878">
    <property type="entry name" value="HflX"/>
    <property type="match status" value="1"/>
</dbReference>
<dbReference type="GO" id="GO:0005737">
    <property type="term" value="C:cytoplasm"/>
    <property type="evidence" value="ECO:0007669"/>
    <property type="project" value="UniProtKB-SubCell"/>
</dbReference>
<evidence type="ECO:0000256" key="9">
    <source>
        <dbReference type="SAM" id="MobiDB-lite"/>
    </source>
</evidence>
<dbReference type="PANTHER" id="PTHR10229:SF0">
    <property type="entry name" value="GTP-BINDING PROTEIN 6-RELATED"/>
    <property type="match status" value="1"/>
</dbReference>
<evidence type="ECO:0000256" key="1">
    <source>
        <dbReference type="ARBA" id="ARBA00022490"/>
    </source>
</evidence>
<dbReference type="RefSeq" id="WP_237260152.1">
    <property type="nucleotide sequence ID" value="NZ_CP018477.1"/>
</dbReference>
<evidence type="ECO:0000256" key="2">
    <source>
        <dbReference type="ARBA" id="ARBA00022723"/>
    </source>
</evidence>
<dbReference type="GO" id="GO:0005525">
    <property type="term" value="F:GTP binding"/>
    <property type="evidence" value="ECO:0007669"/>
    <property type="project" value="UniProtKB-UniRule"/>
</dbReference>
<sequence>MKRRNGTTIRLNREPEKAVLVGVILPTTTIEDPPLAELAGLADAAGVNVVGQVTQRRLAPDAATFIGRGKLEDVKKLVRSLRADLVIFDNDLSPAQGRNIEREVGARVLDRTQLILDIFARRAQTYEAQLAVELAQLEYTLPRLKRMWTHLERQTKGGVGLRGPGEKQLEMDRRLIAHRIHELRSELEVIHRRRQREVIARKQFKTVSLVGYTNAGKSTLMNSLTHADVYVEDALFATLDTRTRRWQLPGWGPVLLSDTVGFIRDLPHHLIASFKATLEEARQADLLLHVADGSNPAVLQQISAAYRVLEEIGIEGKDTILVINKIDRIADRRRVDALLDRYPQALPISAQTGEGLAQLTQMVSELLARKFIEVDVETTVDNARVAVFVKTHGEVFSQRYHHENRLTIRCRLPEEYLPRIERLGASVRRTRHNGSGQEQNPAPEIEQSRIELEPTGVIPGEDHT</sequence>
<dbReference type="InterPro" id="IPR030394">
    <property type="entry name" value="G_HFLX_dom"/>
</dbReference>
<dbReference type="PROSITE" id="PS51705">
    <property type="entry name" value="G_HFLX"/>
    <property type="match status" value="1"/>
</dbReference>
<evidence type="ECO:0000259" key="10">
    <source>
        <dbReference type="PROSITE" id="PS51705"/>
    </source>
</evidence>
<keyword evidence="3 6" id="KW-0547">Nucleotide-binding</keyword>
<comment type="function">
    <text evidence="6">GTPase that associates with the 50S ribosomal subunit and may have a role during protein synthesis or ribosome biogenesis.</text>
</comment>
<dbReference type="KEGG" id="ttf:THTE_3563"/>
<evidence type="ECO:0000256" key="4">
    <source>
        <dbReference type="ARBA" id="ARBA00022842"/>
    </source>
</evidence>
<feature type="binding site" evidence="8">
    <location>
        <position position="218"/>
    </location>
    <ligand>
        <name>Mg(2+)</name>
        <dbReference type="ChEBI" id="CHEBI:18420"/>
    </ligand>
</feature>
<dbReference type="InterPro" id="IPR042108">
    <property type="entry name" value="GTPase_HflX_N_sf"/>
</dbReference>
<evidence type="ECO:0000256" key="8">
    <source>
        <dbReference type="PIRSR" id="PIRSR006809-2"/>
    </source>
</evidence>
<evidence type="ECO:0000313" key="12">
    <source>
        <dbReference type="Proteomes" id="UP000215086"/>
    </source>
</evidence>
<dbReference type="Gene3D" id="6.10.250.2860">
    <property type="match status" value="1"/>
</dbReference>
<dbReference type="Pfam" id="PF16360">
    <property type="entry name" value="GTP-bdg_M"/>
    <property type="match status" value="1"/>
</dbReference>
<dbReference type="AlphaFoldDB" id="A0A286RJM8"/>
<feature type="binding site" evidence="8">
    <location>
        <position position="238"/>
    </location>
    <ligand>
        <name>Mg(2+)</name>
        <dbReference type="ChEBI" id="CHEBI:18420"/>
    </ligand>
</feature>
<dbReference type="Proteomes" id="UP000215086">
    <property type="component" value="Chromosome"/>
</dbReference>
<feature type="binding site" evidence="7">
    <location>
        <begin position="211"/>
        <end position="218"/>
    </location>
    <ligand>
        <name>GTP</name>
        <dbReference type="ChEBI" id="CHEBI:37565"/>
    </ligand>
</feature>
<comment type="cofactor">
    <cofactor evidence="8">
        <name>Mg(2+)</name>
        <dbReference type="ChEBI" id="CHEBI:18420"/>
    </cofactor>
</comment>
<proteinExistence type="inferred from homology"/>
<keyword evidence="4 8" id="KW-0460">Magnesium</keyword>
<feature type="domain" description="Hflx-type G" evidence="10">
    <location>
        <begin position="205"/>
        <end position="371"/>
    </location>
</feature>
<evidence type="ECO:0000256" key="5">
    <source>
        <dbReference type="ARBA" id="ARBA00023134"/>
    </source>
</evidence>
<dbReference type="GO" id="GO:0003924">
    <property type="term" value="F:GTPase activity"/>
    <property type="evidence" value="ECO:0007669"/>
    <property type="project" value="UniProtKB-UniRule"/>
</dbReference>
<evidence type="ECO:0000256" key="6">
    <source>
        <dbReference type="HAMAP-Rule" id="MF_00900"/>
    </source>
</evidence>
<evidence type="ECO:0000256" key="3">
    <source>
        <dbReference type="ARBA" id="ARBA00022741"/>
    </source>
</evidence>
<dbReference type="NCBIfam" id="TIGR03156">
    <property type="entry name" value="GTP_HflX"/>
    <property type="match status" value="1"/>
</dbReference>
<feature type="binding site" evidence="7">
    <location>
        <begin position="236"/>
        <end position="240"/>
    </location>
    <ligand>
        <name>GTP</name>
        <dbReference type="ChEBI" id="CHEBI:37565"/>
    </ligand>
</feature>
<evidence type="ECO:0000256" key="7">
    <source>
        <dbReference type="PIRSR" id="PIRSR006809-1"/>
    </source>
</evidence>
<dbReference type="Gene3D" id="3.40.50.300">
    <property type="entry name" value="P-loop containing nucleotide triphosphate hydrolases"/>
    <property type="match status" value="1"/>
</dbReference>
<dbReference type="GO" id="GO:0046872">
    <property type="term" value="F:metal ion binding"/>
    <property type="evidence" value="ECO:0007669"/>
    <property type="project" value="UniProtKB-KW"/>
</dbReference>
<dbReference type="Pfam" id="PF13167">
    <property type="entry name" value="GTP-bdg_N"/>
    <property type="match status" value="1"/>
</dbReference>
<evidence type="ECO:0000313" key="11">
    <source>
        <dbReference type="EMBL" id="ASV76164.1"/>
    </source>
</evidence>
<dbReference type="PRINTS" id="PR00326">
    <property type="entry name" value="GTP1OBG"/>
</dbReference>
<feature type="binding site" evidence="7">
    <location>
        <begin position="258"/>
        <end position="261"/>
    </location>
    <ligand>
        <name>GTP</name>
        <dbReference type="ChEBI" id="CHEBI:37565"/>
    </ligand>
</feature>
<dbReference type="EMBL" id="CP018477">
    <property type="protein sequence ID" value="ASV76164.1"/>
    <property type="molecule type" value="Genomic_DNA"/>
</dbReference>
<dbReference type="InterPro" id="IPR025121">
    <property type="entry name" value="GTPase_HflX_N"/>
</dbReference>
<accession>A0A286RJM8</accession>
<feature type="binding site" evidence="7">
    <location>
        <begin position="324"/>
        <end position="327"/>
    </location>
    <ligand>
        <name>GTP</name>
        <dbReference type="ChEBI" id="CHEBI:37565"/>
    </ligand>
</feature>
<feature type="region of interest" description="Disordered" evidence="9">
    <location>
        <begin position="427"/>
        <end position="464"/>
    </location>
</feature>